<evidence type="ECO:0000256" key="1">
    <source>
        <dbReference type="ARBA" id="ARBA00009183"/>
    </source>
</evidence>
<dbReference type="PRINTS" id="PR00370">
    <property type="entry name" value="FMOXYGENASE"/>
</dbReference>
<protein>
    <recommendedName>
        <fullName evidence="8">Flavin-containing monooxygenase</fullName>
    </recommendedName>
</protein>
<gene>
    <name evidence="6" type="ORF">TWF696_005420</name>
</gene>
<dbReference type="AlphaFoldDB" id="A0AAV9V0S0"/>
<keyword evidence="7" id="KW-1185">Reference proteome</keyword>
<evidence type="ECO:0000313" key="7">
    <source>
        <dbReference type="Proteomes" id="UP001375240"/>
    </source>
</evidence>
<dbReference type="SUPFAM" id="SSF51905">
    <property type="entry name" value="FAD/NAD(P)-binding domain"/>
    <property type="match status" value="1"/>
</dbReference>
<comment type="caution">
    <text evidence="6">The sequence shown here is derived from an EMBL/GenBank/DDBJ whole genome shotgun (WGS) entry which is preliminary data.</text>
</comment>
<keyword evidence="3" id="KW-0274">FAD</keyword>
<evidence type="ECO:0000256" key="3">
    <source>
        <dbReference type="ARBA" id="ARBA00022827"/>
    </source>
</evidence>
<dbReference type="InterPro" id="IPR000960">
    <property type="entry name" value="Flavin_mOase"/>
</dbReference>
<dbReference type="Proteomes" id="UP001375240">
    <property type="component" value="Unassembled WGS sequence"/>
</dbReference>
<name>A0AAV9V0S0_9PEZI</name>
<proteinExistence type="inferred from homology"/>
<dbReference type="GO" id="GO:0050661">
    <property type="term" value="F:NADP binding"/>
    <property type="evidence" value="ECO:0007669"/>
    <property type="project" value="InterPro"/>
</dbReference>
<reference evidence="6 7" key="1">
    <citation type="submission" date="2019-10" db="EMBL/GenBank/DDBJ databases">
        <authorList>
            <person name="Palmer J.M."/>
        </authorList>
    </citation>
    <scope>NUCLEOTIDE SEQUENCE [LARGE SCALE GENOMIC DNA]</scope>
    <source>
        <strain evidence="6 7">TWF696</strain>
    </source>
</reference>
<dbReference type="Gene3D" id="3.50.50.60">
    <property type="entry name" value="FAD/NAD(P)-binding domain"/>
    <property type="match status" value="3"/>
</dbReference>
<dbReference type="InterPro" id="IPR036188">
    <property type="entry name" value="FAD/NAD-bd_sf"/>
</dbReference>
<evidence type="ECO:0008006" key="8">
    <source>
        <dbReference type="Google" id="ProtNLM"/>
    </source>
</evidence>
<accession>A0AAV9V0S0</accession>
<evidence type="ECO:0000256" key="5">
    <source>
        <dbReference type="ARBA" id="ARBA00023002"/>
    </source>
</evidence>
<sequence length="528" mass="59332">MSRVAVLGLGSAGVAAVKNLREQGFDAVGFERNDYVGGLWQYTANENITSVLKSTRTNVSRIRFTYSDFEYPPELKDSYPLASDVAKYIQAYAAHFDILKHCRLGFTIRNLERAKDGQGWNLTVEDKDGKTVSEQYDRIVVCTGPQTHALNPEHEGASQFKGRILNGQAFKEPEKFAGQRVIVVGMSNSAGDVIADLVNVGSEVFASHRAGVRIIARSLEGKPPTDLRISRRISTISLKFFNAFPRIATRASEFGVEYAMKSAIGSKMRKEWRLLPAPPIQNSPPTVNDYMVDYLISDKIKSVHGIKRFLPDGTSIEMLDGEILTDIDAVVYCTGYRYDFSYLGQDADPTFPSTPEWDAIPHAKITPYARLYWGIWSERYPESLAFIGPYRGHSFSAFANADLTSTAIANVWKGNYPTPTQEEMRAWCDANYRTALKTVTNWRLQSIGCKPLELQRYLNAASGNGVNESLGWGWEGWKFWISNPRLYYLIMDGVDTSYLQRLFDVHGERGRKKWDGARDAILRANGKL</sequence>
<dbReference type="InterPro" id="IPR050346">
    <property type="entry name" value="FMO-like"/>
</dbReference>
<organism evidence="6 7">
    <name type="scientific">Orbilia brochopaga</name>
    <dbReference type="NCBI Taxonomy" id="3140254"/>
    <lineage>
        <taxon>Eukaryota</taxon>
        <taxon>Fungi</taxon>
        <taxon>Dikarya</taxon>
        <taxon>Ascomycota</taxon>
        <taxon>Pezizomycotina</taxon>
        <taxon>Orbiliomycetes</taxon>
        <taxon>Orbiliales</taxon>
        <taxon>Orbiliaceae</taxon>
        <taxon>Orbilia</taxon>
    </lineage>
</organism>
<comment type="similarity">
    <text evidence="1">Belongs to the FMO family.</text>
</comment>
<dbReference type="PANTHER" id="PTHR23023">
    <property type="entry name" value="DIMETHYLANILINE MONOOXYGENASE"/>
    <property type="match status" value="1"/>
</dbReference>
<dbReference type="InterPro" id="IPR020946">
    <property type="entry name" value="Flavin_mOase-like"/>
</dbReference>
<evidence type="ECO:0000256" key="2">
    <source>
        <dbReference type="ARBA" id="ARBA00022630"/>
    </source>
</evidence>
<dbReference type="Pfam" id="PF00743">
    <property type="entry name" value="FMO-like"/>
    <property type="match status" value="1"/>
</dbReference>
<evidence type="ECO:0000256" key="4">
    <source>
        <dbReference type="ARBA" id="ARBA00022857"/>
    </source>
</evidence>
<keyword evidence="2" id="KW-0285">Flavoprotein</keyword>
<keyword evidence="5" id="KW-0560">Oxidoreductase</keyword>
<dbReference type="PIRSF" id="PIRSF000332">
    <property type="entry name" value="FMO"/>
    <property type="match status" value="1"/>
</dbReference>
<keyword evidence="4" id="KW-0521">NADP</keyword>
<dbReference type="GO" id="GO:0004499">
    <property type="term" value="F:N,N-dimethylaniline monooxygenase activity"/>
    <property type="evidence" value="ECO:0007669"/>
    <property type="project" value="InterPro"/>
</dbReference>
<dbReference type="EMBL" id="JAVHNQ010000003">
    <property type="protein sequence ID" value="KAK6353456.1"/>
    <property type="molecule type" value="Genomic_DNA"/>
</dbReference>
<evidence type="ECO:0000313" key="6">
    <source>
        <dbReference type="EMBL" id="KAK6353456.1"/>
    </source>
</evidence>
<dbReference type="GO" id="GO:0050660">
    <property type="term" value="F:flavin adenine dinucleotide binding"/>
    <property type="evidence" value="ECO:0007669"/>
    <property type="project" value="InterPro"/>
</dbReference>